<feature type="signal peptide" evidence="1">
    <location>
        <begin position="1"/>
        <end position="27"/>
    </location>
</feature>
<feature type="chain" id="PRO_5020798954" description="Sulfur globule protein" evidence="1">
    <location>
        <begin position="28"/>
        <end position="86"/>
    </location>
</feature>
<gene>
    <name evidence="2" type="ORF">YH63_017385</name>
</gene>
<proteinExistence type="predicted"/>
<accession>A0A4V6BEA6</accession>
<keyword evidence="1" id="KW-0732">Signal</keyword>
<organism evidence="2 3">
    <name type="scientific">Afipia massiliensis</name>
    <dbReference type="NCBI Taxonomy" id="211460"/>
    <lineage>
        <taxon>Bacteria</taxon>
        <taxon>Pseudomonadati</taxon>
        <taxon>Pseudomonadota</taxon>
        <taxon>Alphaproteobacteria</taxon>
        <taxon>Hyphomicrobiales</taxon>
        <taxon>Nitrobacteraceae</taxon>
        <taxon>Afipia</taxon>
    </lineage>
</organism>
<evidence type="ECO:0000313" key="3">
    <source>
        <dbReference type="Proteomes" id="UP000034832"/>
    </source>
</evidence>
<dbReference type="EMBL" id="LBIA02000001">
    <property type="protein sequence ID" value="TKT73053.1"/>
    <property type="molecule type" value="Genomic_DNA"/>
</dbReference>
<comment type="caution">
    <text evidence="2">The sequence shown here is derived from an EMBL/GenBank/DDBJ whole genome shotgun (WGS) entry which is preliminary data.</text>
</comment>
<reference evidence="2" key="1">
    <citation type="submission" date="2019-04" db="EMBL/GenBank/DDBJ databases">
        <title>Whole genome sequencing of cave bacteria.</title>
        <authorList>
            <person name="Gan H.M."/>
            <person name="Barton H."/>
            <person name="Savka M.A."/>
        </authorList>
    </citation>
    <scope>NUCLEOTIDE SEQUENCE [LARGE SCALE GENOMIC DNA]</scope>
    <source>
        <strain evidence="2">LC387</strain>
    </source>
</reference>
<dbReference type="AlphaFoldDB" id="A0A4V6BEA6"/>
<dbReference type="RefSeq" id="WP_046826520.1">
    <property type="nucleotide sequence ID" value="NZ_LBIA02000001.1"/>
</dbReference>
<name>A0A4V6BEA6_9BRAD</name>
<evidence type="ECO:0000256" key="1">
    <source>
        <dbReference type="SAM" id="SignalP"/>
    </source>
</evidence>
<dbReference type="Proteomes" id="UP000034832">
    <property type="component" value="Unassembled WGS sequence"/>
</dbReference>
<evidence type="ECO:0008006" key="4">
    <source>
        <dbReference type="Google" id="ProtNLM"/>
    </source>
</evidence>
<evidence type="ECO:0000313" key="2">
    <source>
        <dbReference type="EMBL" id="TKT73053.1"/>
    </source>
</evidence>
<protein>
    <recommendedName>
        <fullName evidence="4">Sulfur globule protein</fullName>
    </recommendedName>
</protein>
<keyword evidence="3" id="KW-1185">Reference proteome</keyword>
<sequence>MLRKLVLGLAAVAALSTAAMLPTAASAKGKGWHHHHHHGHHHGHGHWGGGYGFFAGGYGGGYGGCYVKRLVDTPYGLRYRVVNVCY</sequence>